<dbReference type="InterPro" id="IPR029044">
    <property type="entry name" value="Nucleotide-diphossugar_trans"/>
</dbReference>
<dbReference type="PROSITE" id="PS01350">
    <property type="entry name" value="ISPF"/>
    <property type="match status" value="1"/>
</dbReference>
<gene>
    <name evidence="10 13" type="primary">ispF</name>
    <name evidence="13" type="ORF">IAB05_03805</name>
</gene>
<dbReference type="GO" id="GO:0008685">
    <property type="term" value="F:2-C-methyl-D-erythritol 2,4-cyclodiphosphate synthase activity"/>
    <property type="evidence" value="ECO:0007669"/>
    <property type="project" value="UniProtKB-UniRule"/>
</dbReference>
<feature type="binding site" evidence="10">
    <location>
        <begin position="248"/>
        <end position="249"/>
    </location>
    <ligand>
        <name>4-CDP-2-C-methyl-D-erythritol 2-phosphate</name>
        <dbReference type="ChEBI" id="CHEBI:57919"/>
    </ligand>
</feature>
<feature type="site" description="Transition state stabilizer" evidence="10">
    <location>
        <position position="347"/>
    </location>
</feature>
<dbReference type="Pfam" id="PF02542">
    <property type="entry name" value="YgbB"/>
    <property type="match status" value="1"/>
</dbReference>
<dbReference type="NCBIfam" id="TIGR00151">
    <property type="entry name" value="ispF"/>
    <property type="match status" value="1"/>
</dbReference>
<dbReference type="GO" id="GO:0019288">
    <property type="term" value="P:isopentenyl diphosphate biosynthetic process, methylerythritol 4-phosphate pathway"/>
    <property type="evidence" value="ECO:0007669"/>
    <property type="project" value="UniProtKB-UniRule"/>
</dbReference>
<feature type="domain" description="2-C-methyl-D-erythritol 2,4-cyclodiphosphate synthase" evidence="12">
    <location>
        <begin position="216"/>
        <end position="368"/>
    </location>
</feature>
<evidence type="ECO:0000256" key="11">
    <source>
        <dbReference type="RuleBase" id="RU004395"/>
    </source>
</evidence>
<name>A0A9D1SI45_9FIRM</name>
<feature type="binding site" evidence="10">
    <location>
        <position position="256"/>
    </location>
    <ligand>
        <name>a divalent metal cation</name>
        <dbReference type="ChEBI" id="CHEBI:60240"/>
    </ligand>
</feature>
<dbReference type="InterPro" id="IPR036571">
    <property type="entry name" value="MECDP_synthase_sf"/>
</dbReference>
<evidence type="ECO:0000256" key="3">
    <source>
        <dbReference type="ARBA" id="ARBA00012579"/>
    </source>
</evidence>
<keyword evidence="9" id="KW-0511">Multifunctional enzyme</keyword>
<feature type="binding site" evidence="10">
    <location>
        <begin position="222"/>
        <end position="224"/>
    </location>
    <ligand>
        <name>4-CDP-2-C-methyl-D-erythritol 2-phosphate</name>
        <dbReference type="ChEBI" id="CHEBI:57919"/>
    </ligand>
</feature>
<dbReference type="HAMAP" id="MF_00107">
    <property type="entry name" value="IspF"/>
    <property type="match status" value="1"/>
</dbReference>
<evidence type="ECO:0000256" key="1">
    <source>
        <dbReference type="ARBA" id="ARBA00000200"/>
    </source>
</evidence>
<comment type="caution">
    <text evidence="10">Lacks conserved residue(s) required for the propagation of feature annotation.</text>
</comment>
<dbReference type="GO" id="GO:0046872">
    <property type="term" value="F:metal ion binding"/>
    <property type="evidence" value="ECO:0007669"/>
    <property type="project" value="UniProtKB-KW"/>
</dbReference>
<dbReference type="InterPro" id="IPR003526">
    <property type="entry name" value="MECDP_synthase"/>
</dbReference>
<comment type="cofactor">
    <cofactor evidence="10">
        <name>a divalent metal cation</name>
        <dbReference type="ChEBI" id="CHEBI:60240"/>
    </cofactor>
    <text evidence="10">Binds 1 divalent metal cation per subunit.</text>
</comment>
<keyword evidence="7 10" id="KW-0414">Isoprene biosynthesis</keyword>
<feature type="binding site" evidence="10">
    <location>
        <begin position="270"/>
        <end position="272"/>
    </location>
    <ligand>
        <name>4-CDP-2-C-methyl-D-erythritol 2-phosphate</name>
        <dbReference type="ChEBI" id="CHEBI:57919"/>
    </ligand>
</feature>
<dbReference type="Pfam" id="PF01128">
    <property type="entry name" value="IspD"/>
    <property type="match status" value="1"/>
</dbReference>
<dbReference type="EC" id="4.6.1.12" evidence="3 10"/>
<keyword evidence="8 10" id="KW-0456">Lyase</keyword>
<dbReference type="GO" id="GO:0070567">
    <property type="term" value="F:cytidylyltransferase activity"/>
    <property type="evidence" value="ECO:0007669"/>
    <property type="project" value="InterPro"/>
</dbReference>
<keyword evidence="5" id="KW-0548">Nucleotidyltransferase</keyword>
<dbReference type="SUPFAM" id="SSF53448">
    <property type="entry name" value="Nucleotide-diphospho-sugar transferases"/>
    <property type="match status" value="1"/>
</dbReference>
<evidence type="ECO:0000256" key="6">
    <source>
        <dbReference type="ARBA" id="ARBA00022723"/>
    </source>
</evidence>
<proteinExistence type="inferred from homology"/>
<dbReference type="PANTHER" id="PTHR43181:SF1">
    <property type="entry name" value="2-C-METHYL-D-ERYTHRITOL 2,4-CYCLODIPHOSPHATE SYNTHASE, CHLOROPLASTIC"/>
    <property type="match status" value="1"/>
</dbReference>
<dbReference type="Gene3D" id="3.90.550.10">
    <property type="entry name" value="Spore Coat Polysaccharide Biosynthesis Protein SpsA, Chain A"/>
    <property type="match status" value="1"/>
</dbReference>
<comment type="caution">
    <text evidence="13">The sequence shown here is derived from an EMBL/GenBank/DDBJ whole genome shotgun (WGS) entry which is preliminary data.</text>
</comment>
<comment type="catalytic activity">
    <reaction evidence="1 10 11">
        <text>4-CDP-2-C-methyl-D-erythritol 2-phosphate = 2-C-methyl-D-erythritol 2,4-cyclic diphosphate + CMP</text>
        <dbReference type="Rhea" id="RHEA:23864"/>
        <dbReference type="ChEBI" id="CHEBI:57919"/>
        <dbReference type="ChEBI" id="CHEBI:58483"/>
        <dbReference type="ChEBI" id="CHEBI:60377"/>
        <dbReference type="EC" id="4.6.1.12"/>
    </reaction>
</comment>
<reference evidence="13" key="2">
    <citation type="journal article" date="2021" name="PeerJ">
        <title>Extensive microbial diversity within the chicken gut microbiome revealed by metagenomics and culture.</title>
        <authorList>
            <person name="Gilroy R."/>
            <person name="Ravi A."/>
            <person name="Getino M."/>
            <person name="Pursley I."/>
            <person name="Horton D.L."/>
            <person name="Alikhan N.F."/>
            <person name="Baker D."/>
            <person name="Gharbi K."/>
            <person name="Hall N."/>
            <person name="Watson M."/>
            <person name="Adriaenssens E.M."/>
            <person name="Foster-Nyarko E."/>
            <person name="Jarju S."/>
            <person name="Secka A."/>
            <person name="Antonio M."/>
            <person name="Oren A."/>
            <person name="Chaudhuri R.R."/>
            <person name="La Ragione R."/>
            <person name="Hildebrand F."/>
            <person name="Pallen M.J."/>
        </authorList>
    </citation>
    <scope>NUCLEOTIDE SEQUENCE</scope>
    <source>
        <strain evidence="13">18911</strain>
    </source>
</reference>
<evidence type="ECO:0000256" key="5">
    <source>
        <dbReference type="ARBA" id="ARBA00022695"/>
    </source>
</evidence>
<dbReference type="PROSITE" id="PS01295">
    <property type="entry name" value="ISPD"/>
    <property type="match status" value="1"/>
</dbReference>
<feature type="binding site" evidence="10">
    <location>
        <begin position="275"/>
        <end position="279"/>
    </location>
    <ligand>
        <name>4-CDP-2-C-methyl-D-erythritol 2-phosphate</name>
        <dbReference type="ChEBI" id="CHEBI:57919"/>
    </ligand>
</feature>
<comment type="function">
    <text evidence="10">Involved in the biosynthesis of isopentenyl diphosphate (IPP) and dimethylallyl diphosphate (DMAPP), two major building blocks of isoprenoid compounds. Catalyzes the conversion of 4-diphosphocytidyl-2-C-methyl-D-erythritol 2-phosphate (CDP-ME2P) to 2-C-methyl-D-erythritol 2,4-cyclodiphosphate (ME-CPP) with a corresponding release of cytidine 5-monophosphate (CMP).</text>
</comment>
<feature type="binding site" evidence="10">
    <location>
        <position position="224"/>
    </location>
    <ligand>
        <name>a divalent metal cation</name>
        <dbReference type="ChEBI" id="CHEBI:60240"/>
    </ligand>
</feature>
<comment type="similarity">
    <text evidence="10 11">Belongs to the IspF family.</text>
</comment>
<evidence type="ECO:0000256" key="9">
    <source>
        <dbReference type="ARBA" id="ARBA00023268"/>
    </source>
</evidence>
<dbReference type="SUPFAM" id="SSF69765">
    <property type="entry name" value="IpsF-like"/>
    <property type="match status" value="1"/>
</dbReference>
<comment type="pathway">
    <text evidence="2 10">Isoprenoid biosynthesis; isopentenyl diphosphate biosynthesis via DXP pathway; isopentenyl diphosphate from 1-deoxy-D-xylulose 5-phosphate: step 4/6.</text>
</comment>
<evidence type="ECO:0000256" key="8">
    <source>
        <dbReference type="ARBA" id="ARBA00023239"/>
    </source>
</evidence>
<evidence type="ECO:0000313" key="14">
    <source>
        <dbReference type="Proteomes" id="UP000824094"/>
    </source>
</evidence>
<dbReference type="InterPro" id="IPR018294">
    <property type="entry name" value="ISPD_synthase_CS"/>
</dbReference>
<dbReference type="GO" id="GO:0016114">
    <property type="term" value="P:terpenoid biosynthetic process"/>
    <property type="evidence" value="ECO:0007669"/>
    <property type="project" value="InterPro"/>
</dbReference>
<evidence type="ECO:0000256" key="4">
    <source>
        <dbReference type="ARBA" id="ARBA00022679"/>
    </source>
</evidence>
<dbReference type="EMBL" id="DVNF01000112">
    <property type="protein sequence ID" value="HIU60503.1"/>
    <property type="molecule type" value="Genomic_DNA"/>
</dbReference>
<sequence length="369" mass="38871">MKFDVIIAAAGNSERAGGNKLKFDLGGMPLLHRTVAAFSAVERVESIILCVKAGDEDFAAEALRCAGDKKSQIVLGGSTRSETVLNGLKAASAAGVLIHDGARPYPDSELINSVMDSVESYRSGVPVLQLSDSVRTISDGRLIGEFPRESLVAVQTPQGYLLEELLTAYAATSGKEFTDESARYAAVFPEGAHAVPGNARNLKITSHGDFASLQSKIGVGYDIHRLMPFGKLMICGIEIAADIGVLAHSDGDVALHALIDALLSAAGESDIGTHFPDNDPRYDGIDSSILLTKTMEILQKKNLRPTSVSIIIRLQSPKIGDYIPVMKVKLSSVLGIPMENIGISAKTGEGMDSVGKGLAIAAEAAVLLV</sequence>
<organism evidence="13 14">
    <name type="scientific">Candidatus Stercoripulliclostridium merdigallinarum</name>
    <dbReference type="NCBI Taxonomy" id="2840951"/>
    <lineage>
        <taxon>Bacteria</taxon>
        <taxon>Bacillati</taxon>
        <taxon>Bacillota</taxon>
        <taxon>Clostridia</taxon>
        <taxon>Eubacteriales</taxon>
        <taxon>Candidatus Stercoripulliclostridium</taxon>
    </lineage>
</organism>
<evidence type="ECO:0000313" key="13">
    <source>
        <dbReference type="EMBL" id="HIU60503.1"/>
    </source>
</evidence>
<dbReference type="CDD" id="cd02516">
    <property type="entry name" value="CDP-ME_synthetase"/>
    <property type="match status" value="1"/>
</dbReference>
<evidence type="ECO:0000259" key="12">
    <source>
        <dbReference type="Pfam" id="PF02542"/>
    </source>
</evidence>
<dbReference type="AlphaFoldDB" id="A0A9D1SI45"/>
<evidence type="ECO:0000256" key="10">
    <source>
        <dbReference type="HAMAP-Rule" id="MF_00107"/>
    </source>
</evidence>
<feature type="binding site" evidence="10">
    <location>
        <position position="222"/>
    </location>
    <ligand>
        <name>a divalent metal cation</name>
        <dbReference type="ChEBI" id="CHEBI:60240"/>
    </ligand>
</feature>
<dbReference type="Proteomes" id="UP000824094">
    <property type="component" value="Unassembled WGS sequence"/>
</dbReference>
<feature type="binding site" evidence="10">
    <location>
        <position position="356"/>
    </location>
    <ligand>
        <name>4-CDP-2-C-methyl-D-erythritol 2-phosphate</name>
        <dbReference type="ChEBI" id="CHEBI:57919"/>
    </ligand>
</feature>
<dbReference type="InterPro" id="IPR034683">
    <property type="entry name" value="IspD/TarI"/>
</dbReference>
<dbReference type="Gene3D" id="3.30.1330.50">
    <property type="entry name" value="2-C-methyl-D-erythritol 2,4-cyclodiphosphate synthase"/>
    <property type="match status" value="1"/>
</dbReference>
<accession>A0A9D1SI45</accession>
<protein>
    <recommendedName>
        <fullName evidence="3 10">2-C-methyl-D-erythritol 2,4-cyclodiphosphate synthase</fullName>
        <shortName evidence="10">MECDP-synthase</shortName>
        <shortName evidence="10">MECPP-synthase</shortName>
        <shortName evidence="10">MECPS</shortName>
        <ecNumber evidence="3 10">4.6.1.12</ecNumber>
    </recommendedName>
</protein>
<feature type="site" description="Transition state stabilizer" evidence="10">
    <location>
        <position position="248"/>
    </location>
</feature>
<keyword evidence="4" id="KW-0808">Transferase</keyword>
<dbReference type="InterPro" id="IPR020555">
    <property type="entry name" value="MECDP_synthase_CS"/>
</dbReference>
<comment type="subunit">
    <text evidence="10">Homotrimer.</text>
</comment>
<dbReference type="CDD" id="cd00554">
    <property type="entry name" value="MECDP_synthase"/>
    <property type="match status" value="1"/>
</dbReference>
<evidence type="ECO:0000256" key="7">
    <source>
        <dbReference type="ARBA" id="ARBA00023229"/>
    </source>
</evidence>
<evidence type="ECO:0000256" key="2">
    <source>
        <dbReference type="ARBA" id="ARBA00004709"/>
    </source>
</evidence>
<reference evidence="13" key="1">
    <citation type="submission" date="2020-10" db="EMBL/GenBank/DDBJ databases">
        <authorList>
            <person name="Gilroy R."/>
        </authorList>
    </citation>
    <scope>NUCLEOTIDE SEQUENCE</scope>
    <source>
        <strain evidence="13">18911</strain>
    </source>
</reference>
<dbReference type="PANTHER" id="PTHR43181">
    <property type="entry name" value="2-C-METHYL-D-ERYTHRITOL 2,4-CYCLODIPHOSPHATE SYNTHASE, CHLOROPLASTIC"/>
    <property type="match status" value="1"/>
</dbReference>
<keyword evidence="6 10" id="KW-0479">Metal-binding</keyword>